<gene>
    <name evidence="3" type="ORF">IAA54_11785</name>
</gene>
<keyword evidence="2" id="KW-0472">Membrane</keyword>
<feature type="compositionally biased region" description="Low complexity" evidence="1">
    <location>
        <begin position="162"/>
        <end position="176"/>
    </location>
</feature>
<organism evidence="3 4">
    <name type="scientific">Candidatus Gallacutalibacter pullicola</name>
    <dbReference type="NCBI Taxonomy" id="2840830"/>
    <lineage>
        <taxon>Bacteria</taxon>
        <taxon>Bacillati</taxon>
        <taxon>Bacillota</taxon>
        <taxon>Clostridia</taxon>
        <taxon>Eubacteriales</taxon>
        <taxon>Candidatus Gallacutalibacter</taxon>
    </lineage>
</organism>
<evidence type="ECO:0000313" key="3">
    <source>
        <dbReference type="EMBL" id="HIR58330.1"/>
    </source>
</evidence>
<feature type="transmembrane region" description="Helical" evidence="2">
    <location>
        <begin position="21"/>
        <end position="44"/>
    </location>
</feature>
<evidence type="ECO:0000313" key="4">
    <source>
        <dbReference type="Proteomes" id="UP000886785"/>
    </source>
</evidence>
<dbReference type="Pfam" id="PF14286">
    <property type="entry name" value="DHHW"/>
    <property type="match status" value="2"/>
</dbReference>
<proteinExistence type="predicted"/>
<comment type="caution">
    <text evidence="3">The sequence shown here is derived from an EMBL/GenBank/DDBJ whole genome shotgun (WGS) entry which is preliminary data.</text>
</comment>
<name>A0A9D1J2J8_9FIRM</name>
<sequence>MRYQKRRYRPVRRTELHRRFSNIKIIVFYFVLFATAFLSLLLPLRPTYSDFEKRELTKFPEFSLEALWSGDYFSQIDLWFSDTFPFRDNLITLNSYLKNLYGVQPVQVSGNLEEGDAIPTAPTRPSGSTSESPSQPAEEPSSPALESGILSEESSAEEGSVPSAESSAPDTSSAPESSEEPPPERDVSNEVTQSLGAVLIVGDAGYEYYNFSQSTATQYIDLINHTAQNLSGKATVYDMIVPTSMDILLPESFRAGINTSSQKDAIDYFYGSFSDSVHTIPVYDTLRAHSDEYIYFRTDHHWTALGAYYAYVPFIEATGRQPLELSAFETRSFDGFLGAFYSDTGKNPALAQNPDTVTAYVPPVDADLTFTDRDGNQRDWPIISDVSSWAASSKYSTFIGGDNPYTVIHNNELTDGSSCLVIKESYGNAFIPFLVSHYQTVHVIDYRYWSGNIPDFVTQNGVQDVLFLNNISATRNSSLVGKMAQLVGQSN</sequence>
<reference evidence="3" key="2">
    <citation type="journal article" date="2021" name="PeerJ">
        <title>Extensive microbial diversity within the chicken gut microbiome revealed by metagenomics and culture.</title>
        <authorList>
            <person name="Gilroy R."/>
            <person name="Ravi A."/>
            <person name="Getino M."/>
            <person name="Pursley I."/>
            <person name="Horton D.L."/>
            <person name="Alikhan N.F."/>
            <person name="Baker D."/>
            <person name="Gharbi K."/>
            <person name="Hall N."/>
            <person name="Watson M."/>
            <person name="Adriaenssens E.M."/>
            <person name="Foster-Nyarko E."/>
            <person name="Jarju S."/>
            <person name="Secka A."/>
            <person name="Antonio M."/>
            <person name="Oren A."/>
            <person name="Chaudhuri R.R."/>
            <person name="La Ragione R."/>
            <person name="Hildebrand F."/>
            <person name="Pallen M.J."/>
        </authorList>
    </citation>
    <scope>NUCLEOTIDE SEQUENCE</scope>
    <source>
        <strain evidence="3">ChiSjej1B19-7085</strain>
    </source>
</reference>
<protein>
    <recommendedName>
        <fullName evidence="5">DHHW protein</fullName>
    </recommendedName>
</protein>
<evidence type="ECO:0008006" key="5">
    <source>
        <dbReference type="Google" id="ProtNLM"/>
    </source>
</evidence>
<reference evidence="3" key="1">
    <citation type="submission" date="2020-10" db="EMBL/GenBank/DDBJ databases">
        <authorList>
            <person name="Gilroy R."/>
        </authorList>
    </citation>
    <scope>NUCLEOTIDE SEQUENCE</scope>
    <source>
        <strain evidence="3">ChiSjej1B19-7085</strain>
    </source>
</reference>
<accession>A0A9D1J2J8</accession>
<feature type="compositionally biased region" description="Low complexity" evidence="1">
    <location>
        <begin position="128"/>
        <end position="147"/>
    </location>
</feature>
<dbReference type="AlphaFoldDB" id="A0A9D1J2J8"/>
<keyword evidence="2" id="KW-0812">Transmembrane</keyword>
<evidence type="ECO:0000256" key="1">
    <source>
        <dbReference type="SAM" id="MobiDB-lite"/>
    </source>
</evidence>
<evidence type="ECO:0000256" key="2">
    <source>
        <dbReference type="SAM" id="Phobius"/>
    </source>
</evidence>
<feature type="region of interest" description="Disordered" evidence="1">
    <location>
        <begin position="113"/>
        <end position="189"/>
    </location>
</feature>
<keyword evidence="2" id="KW-1133">Transmembrane helix</keyword>
<dbReference type="Proteomes" id="UP000886785">
    <property type="component" value="Unassembled WGS sequence"/>
</dbReference>
<dbReference type="InterPro" id="IPR025945">
    <property type="entry name" value="DHHW"/>
</dbReference>
<dbReference type="EMBL" id="DVHF01000153">
    <property type="protein sequence ID" value="HIR58330.1"/>
    <property type="molecule type" value="Genomic_DNA"/>
</dbReference>